<evidence type="ECO:0000313" key="7">
    <source>
        <dbReference type="EMBL" id="MDT3726915.1"/>
    </source>
</evidence>
<feature type="transmembrane region" description="Helical" evidence="4">
    <location>
        <begin position="44"/>
        <end position="67"/>
    </location>
</feature>
<feature type="domain" description="Histidine kinase/HSP90-like ATPase" evidence="5">
    <location>
        <begin position="293"/>
        <end position="389"/>
    </location>
</feature>
<dbReference type="PANTHER" id="PTHR24421">
    <property type="entry name" value="NITRATE/NITRITE SENSOR PROTEIN NARX-RELATED"/>
    <property type="match status" value="1"/>
</dbReference>
<sequence>MHMWAEHRDRAARNGFIQVMALLGASFVALEVIVYNAVGGRAGLGHSGLVLLLVVVQLALQGGVLAARSAEPGAGPSRAALLALTAQLAVVLLATQLVHEACGVLAGTLSGSLPLILRARYAWPLFGLVIALVSMLCTRDAGSLSQALPHLLLMAGAIVVVGLMSYTLTQAVLLIHRTRCARHSIAKAVVEREQNRLARDLHDLLGHTFSAVALRAELVNRSFKVSPERAAAEAQELVRTSRQAMAEFRMAVRGYQGVSLAAEVPTAASLLRAMNIGVTLRIDALPEGEDASLALAAVLRESVTNVLRHSKATHCGIALTGGGRSVRLEVTNDGAAVSASRLCGAAPGSGGSGGAGLGNLGQRVSELGGSFHTEIRPGGVFRVVAEIPARAVDAPPRSGDGTAVVRPPAVRRPDIRRRAARIAVPAAGK</sequence>
<dbReference type="Gene3D" id="3.30.565.10">
    <property type="entry name" value="Histidine kinase-like ATPase, C-terminal domain"/>
    <property type="match status" value="1"/>
</dbReference>
<keyword evidence="4" id="KW-0472">Membrane</keyword>
<dbReference type="Gene3D" id="1.20.5.1930">
    <property type="match status" value="1"/>
</dbReference>
<protein>
    <submittedName>
        <fullName evidence="7">Histidine kinase</fullName>
    </submittedName>
</protein>
<comment type="caution">
    <text evidence="7">The sequence shown here is derived from an EMBL/GenBank/DDBJ whole genome shotgun (WGS) entry which is preliminary data.</text>
</comment>
<dbReference type="InterPro" id="IPR011712">
    <property type="entry name" value="Sig_transdc_His_kin_sub3_dim/P"/>
</dbReference>
<feature type="transmembrane region" description="Helical" evidence="4">
    <location>
        <begin position="150"/>
        <end position="175"/>
    </location>
</feature>
<dbReference type="PANTHER" id="PTHR24421:SF63">
    <property type="entry name" value="SENSOR HISTIDINE KINASE DESK"/>
    <property type="match status" value="1"/>
</dbReference>
<dbReference type="Pfam" id="PF02518">
    <property type="entry name" value="HATPase_c"/>
    <property type="match status" value="1"/>
</dbReference>
<evidence type="ECO:0000256" key="3">
    <source>
        <dbReference type="ARBA" id="ARBA00023012"/>
    </source>
</evidence>
<keyword evidence="3" id="KW-0902">Two-component regulatory system</keyword>
<feature type="transmembrane region" description="Helical" evidence="4">
    <location>
        <begin position="79"/>
        <end position="99"/>
    </location>
</feature>
<keyword evidence="1" id="KW-0808">Transferase</keyword>
<organism evidence="7 8">
    <name type="scientific">Streptomyces althioticus subsp. attaecolombicae</name>
    <dbReference type="NCBI Taxonomy" id="3075534"/>
    <lineage>
        <taxon>Bacteria</taxon>
        <taxon>Bacillati</taxon>
        <taxon>Actinomycetota</taxon>
        <taxon>Actinomycetes</taxon>
        <taxon>Kitasatosporales</taxon>
        <taxon>Streptomycetaceae</taxon>
        <taxon>Streptomyces</taxon>
        <taxon>Streptomyces althioticus group</taxon>
    </lineage>
</organism>
<feature type="transmembrane region" description="Helical" evidence="4">
    <location>
        <begin position="119"/>
        <end position="138"/>
    </location>
</feature>
<keyword evidence="2 7" id="KW-0418">Kinase</keyword>
<keyword evidence="4" id="KW-1133">Transmembrane helix</keyword>
<feature type="transmembrane region" description="Helical" evidence="4">
    <location>
        <begin position="16"/>
        <end position="38"/>
    </location>
</feature>
<dbReference type="InterPro" id="IPR003594">
    <property type="entry name" value="HATPase_dom"/>
</dbReference>
<evidence type="ECO:0000313" key="8">
    <source>
        <dbReference type="Proteomes" id="UP001181313"/>
    </source>
</evidence>
<evidence type="ECO:0000259" key="5">
    <source>
        <dbReference type="Pfam" id="PF02518"/>
    </source>
</evidence>
<evidence type="ECO:0000259" key="6">
    <source>
        <dbReference type="Pfam" id="PF07730"/>
    </source>
</evidence>
<evidence type="ECO:0000256" key="4">
    <source>
        <dbReference type="SAM" id="Phobius"/>
    </source>
</evidence>
<dbReference type="Proteomes" id="UP001181313">
    <property type="component" value="Unassembled WGS sequence"/>
</dbReference>
<keyword evidence="8" id="KW-1185">Reference proteome</keyword>
<dbReference type="InterPro" id="IPR036890">
    <property type="entry name" value="HATPase_C_sf"/>
</dbReference>
<name>A0ABU3I1U2_9ACTN</name>
<reference evidence="7" key="1">
    <citation type="submission" date="2024-05" db="EMBL/GenBank/DDBJ databases">
        <title>30 novel species of actinomycetes from the DSMZ collection.</title>
        <authorList>
            <person name="Nouioui I."/>
        </authorList>
    </citation>
    <scope>NUCLEOTIDE SEQUENCE</scope>
    <source>
        <strain evidence="7">DSM 41972</strain>
    </source>
</reference>
<accession>A0ABU3I1U2</accession>
<dbReference type="GO" id="GO:0016301">
    <property type="term" value="F:kinase activity"/>
    <property type="evidence" value="ECO:0007669"/>
    <property type="project" value="UniProtKB-KW"/>
</dbReference>
<dbReference type="EMBL" id="JAVSGH010000023">
    <property type="protein sequence ID" value="MDT3726915.1"/>
    <property type="molecule type" value="Genomic_DNA"/>
</dbReference>
<proteinExistence type="predicted"/>
<dbReference type="SUPFAM" id="SSF55874">
    <property type="entry name" value="ATPase domain of HSP90 chaperone/DNA topoisomerase II/histidine kinase"/>
    <property type="match status" value="1"/>
</dbReference>
<keyword evidence="4" id="KW-0812">Transmembrane</keyword>
<evidence type="ECO:0000256" key="1">
    <source>
        <dbReference type="ARBA" id="ARBA00022679"/>
    </source>
</evidence>
<gene>
    <name evidence="7" type="ORF">ROS62_19345</name>
</gene>
<dbReference type="Pfam" id="PF07730">
    <property type="entry name" value="HisKA_3"/>
    <property type="match status" value="1"/>
</dbReference>
<feature type="domain" description="Signal transduction histidine kinase subgroup 3 dimerisation and phosphoacceptor" evidence="6">
    <location>
        <begin position="193"/>
        <end position="256"/>
    </location>
</feature>
<dbReference type="InterPro" id="IPR050482">
    <property type="entry name" value="Sensor_HK_TwoCompSys"/>
</dbReference>
<evidence type="ECO:0000256" key="2">
    <source>
        <dbReference type="ARBA" id="ARBA00022777"/>
    </source>
</evidence>